<gene>
    <name evidence="2" type="primary">ATG9A_3</name>
    <name evidence="2" type="ORF">OS493_016247</name>
</gene>
<evidence type="ECO:0000313" key="3">
    <source>
        <dbReference type="Proteomes" id="UP001163046"/>
    </source>
</evidence>
<protein>
    <submittedName>
        <fullName evidence="2">Autophagy- protein 9A</fullName>
    </submittedName>
</protein>
<organism evidence="2 3">
    <name type="scientific">Desmophyllum pertusum</name>
    <dbReference type="NCBI Taxonomy" id="174260"/>
    <lineage>
        <taxon>Eukaryota</taxon>
        <taxon>Metazoa</taxon>
        <taxon>Cnidaria</taxon>
        <taxon>Anthozoa</taxon>
        <taxon>Hexacorallia</taxon>
        <taxon>Scleractinia</taxon>
        <taxon>Caryophylliina</taxon>
        <taxon>Caryophylliidae</taxon>
        <taxon>Desmophyllum</taxon>
    </lineage>
</organism>
<reference evidence="2" key="1">
    <citation type="submission" date="2023-01" db="EMBL/GenBank/DDBJ databases">
        <title>Genome assembly of the deep-sea coral Lophelia pertusa.</title>
        <authorList>
            <person name="Herrera S."/>
            <person name="Cordes E."/>
        </authorList>
    </citation>
    <scope>NUCLEOTIDE SEQUENCE</scope>
    <source>
        <strain evidence="2">USNM1676648</strain>
        <tissue evidence="2">Polyp</tissue>
    </source>
</reference>
<dbReference type="EMBL" id="MU825404">
    <property type="protein sequence ID" value="KAJ7391941.1"/>
    <property type="molecule type" value="Genomic_DNA"/>
</dbReference>
<dbReference type="Proteomes" id="UP001163046">
    <property type="component" value="Unassembled WGS sequence"/>
</dbReference>
<accession>A0A9X0A1V9</accession>
<evidence type="ECO:0000256" key="1">
    <source>
        <dbReference type="SAM" id="MobiDB-lite"/>
    </source>
</evidence>
<sequence>MDVKKHGNPEWLTQGLTEATQYEQAEHGKTNCLLFISLGQEGLNLSCSAAMSETNSLPDYRSGSFQGLPYINPMSLSDPSLTPLGTTAITPKQQAQAREMYMNSSMMYMHELRDRQVEQSGSPRVASLTATTGQQPSTSASAF</sequence>
<comment type="caution">
    <text evidence="2">The sequence shown here is derived from an EMBL/GenBank/DDBJ whole genome shotgun (WGS) entry which is preliminary data.</text>
</comment>
<proteinExistence type="predicted"/>
<dbReference type="AlphaFoldDB" id="A0A9X0A1V9"/>
<evidence type="ECO:0000313" key="2">
    <source>
        <dbReference type="EMBL" id="KAJ7391941.1"/>
    </source>
</evidence>
<name>A0A9X0A1V9_9CNID</name>
<feature type="region of interest" description="Disordered" evidence="1">
    <location>
        <begin position="114"/>
        <end position="143"/>
    </location>
</feature>
<feature type="compositionally biased region" description="Polar residues" evidence="1">
    <location>
        <begin position="118"/>
        <end position="143"/>
    </location>
</feature>
<keyword evidence="3" id="KW-1185">Reference proteome</keyword>